<dbReference type="InterPro" id="IPR001387">
    <property type="entry name" value="Cro/C1-type_HTH"/>
</dbReference>
<dbReference type="Pfam" id="PF19054">
    <property type="entry name" value="DUF5753"/>
    <property type="match status" value="1"/>
</dbReference>
<organism evidence="2 3">
    <name type="scientific">Thermobifida alba</name>
    <name type="common">Thermomonospora alba</name>
    <dbReference type="NCBI Taxonomy" id="53522"/>
    <lineage>
        <taxon>Bacteria</taxon>
        <taxon>Bacillati</taxon>
        <taxon>Actinomycetota</taxon>
        <taxon>Actinomycetes</taxon>
        <taxon>Streptosporangiales</taxon>
        <taxon>Nocardiopsidaceae</taxon>
        <taxon>Thermobifida</taxon>
    </lineage>
</organism>
<reference evidence="2 3" key="1">
    <citation type="submission" date="2020-04" db="EMBL/GenBank/DDBJ databases">
        <title>Thermobifida alba genome sequencing and assembly.</title>
        <authorList>
            <person name="Luzics S."/>
            <person name="Horvath B."/>
            <person name="Nagy I."/>
            <person name="Toth A."/>
            <person name="Nagy I."/>
            <person name="Kukolya J."/>
        </authorList>
    </citation>
    <scope>NUCLEOTIDE SEQUENCE [LARGE SCALE GENOMIC DNA]</scope>
    <source>
        <strain evidence="2 3">DSM 43795</strain>
    </source>
</reference>
<dbReference type="Pfam" id="PF13560">
    <property type="entry name" value="HTH_31"/>
    <property type="match status" value="1"/>
</dbReference>
<dbReference type="RefSeq" id="WP_248592457.1">
    <property type="nucleotide sequence ID" value="NZ_BAABEB010000012.1"/>
</dbReference>
<dbReference type="Gene3D" id="1.10.260.40">
    <property type="entry name" value="lambda repressor-like DNA-binding domains"/>
    <property type="match status" value="1"/>
</dbReference>
<name>A0ABY4KXP0_THEAE</name>
<dbReference type="SUPFAM" id="SSF47413">
    <property type="entry name" value="lambda repressor-like DNA-binding domains"/>
    <property type="match status" value="1"/>
</dbReference>
<dbReference type="CDD" id="cd00093">
    <property type="entry name" value="HTH_XRE"/>
    <property type="match status" value="1"/>
</dbReference>
<dbReference type="PROSITE" id="PS50943">
    <property type="entry name" value="HTH_CROC1"/>
    <property type="match status" value="1"/>
</dbReference>
<sequence>MATTPTVAQWQLARELQALRERRGLNLTEVSEILSVRISTVSRWEAAERVPREKELRELLQYYELPEQEAEALLQLRRQAGKRGWWQSYDLEQRYGTFIGLEASAAEIEVYSSTVVTGLLQTERYARAVISGVNSAVTPEDLERQIEVRRARINQALSDDGPNLWVIMGEAAIRQQVGGTEVMREQITHLQDLSTHPKVTLQVIPYAAGAHIGLVVPTFMILKLPHPGLSTVYVEGYRSNLFLDSAQDLTNHEAIFNQLRLAGVGGNMLRNLLSDIHREL</sequence>
<dbReference type="EMBL" id="CP051627">
    <property type="protein sequence ID" value="UPT20201.1"/>
    <property type="molecule type" value="Genomic_DNA"/>
</dbReference>
<keyword evidence="3" id="KW-1185">Reference proteome</keyword>
<dbReference type="SMART" id="SM00530">
    <property type="entry name" value="HTH_XRE"/>
    <property type="match status" value="1"/>
</dbReference>
<evidence type="ECO:0000313" key="2">
    <source>
        <dbReference type="EMBL" id="UPT20201.1"/>
    </source>
</evidence>
<dbReference type="InterPro" id="IPR010982">
    <property type="entry name" value="Lambda_DNA-bd_dom_sf"/>
</dbReference>
<dbReference type="Proteomes" id="UP000832041">
    <property type="component" value="Chromosome"/>
</dbReference>
<feature type="domain" description="HTH cro/C1-type" evidence="1">
    <location>
        <begin position="16"/>
        <end position="70"/>
    </location>
</feature>
<dbReference type="InterPro" id="IPR043917">
    <property type="entry name" value="DUF5753"/>
</dbReference>
<evidence type="ECO:0000259" key="1">
    <source>
        <dbReference type="PROSITE" id="PS50943"/>
    </source>
</evidence>
<accession>A0ABY4KXP0</accession>
<gene>
    <name evidence="2" type="ORF">FOF52_03820</name>
</gene>
<proteinExistence type="predicted"/>
<evidence type="ECO:0000313" key="3">
    <source>
        <dbReference type="Proteomes" id="UP000832041"/>
    </source>
</evidence>
<protein>
    <submittedName>
        <fullName evidence="2">Helix-turn-helix domain-containing protein</fullName>
    </submittedName>
</protein>